<dbReference type="eggNOG" id="COG1733">
    <property type="taxonomic scope" value="Bacteria"/>
</dbReference>
<keyword evidence="1" id="KW-0805">Transcription regulation</keyword>
<dbReference type="PROSITE" id="PS51118">
    <property type="entry name" value="HTH_HXLR"/>
    <property type="match status" value="1"/>
</dbReference>
<feature type="domain" description="HTH hxlR-type" evidence="4">
    <location>
        <begin position="9"/>
        <end position="108"/>
    </location>
</feature>
<dbReference type="Proteomes" id="UP000001551">
    <property type="component" value="Chromosome"/>
</dbReference>
<dbReference type="HOGENOM" id="CLU_111585_5_1_9"/>
<dbReference type="SUPFAM" id="SSF46785">
    <property type="entry name" value="Winged helix' DNA-binding domain"/>
    <property type="match status" value="1"/>
</dbReference>
<keyword evidence="6" id="KW-1185">Reference proteome</keyword>
<reference evidence="5 6" key="1">
    <citation type="submission" date="2010-12" db="EMBL/GenBank/DDBJ databases">
        <title>Complete sequence of Ethanoligenens harbinense YUAN-3.</title>
        <authorList>
            <person name="Lucas S."/>
            <person name="Copeland A."/>
            <person name="Lapidus A."/>
            <person name="Cheng J.-F."/>
            <person name="Bruce D."/>
            <person name="Goodwin L."/>
            <person name="Pitluck S."/>
            <person name="Chertkov O."/>
            <person name="Misra M."/>
            <person name="Detter J.C."/>
            <person name="Han C."/>
            <person name="Tapia R."/>
            <person name="Land M."/>
            <person name="Hauser L."/>
            <person name="Jeffries C."/>
            <person name="Kyrpides N."/>
            <person name="Ivanova N."/>
            <person name="Mikhailova N."/>
            <person name="Wang A."/>
            <person name="Mouttaki H."/>
            <person name="He Z."/>
            <person name="Zhou J."/>
            <person name="Hemme C.L."/>
            <person name="Woyke T."/>
        </authorList>
    </citation>
    <scope>NUCLEOTIDE SEQUENCE [LARGE SCALE GENOMIC DNA]</scope>
    <source>
        <strain evidence="6">DSM 18485 / JCM 12961 / CGMCC 1.5033 / YUAN-3</strain>
    </source>
</reference>
<dbReference type="EMBL" id="CP002400">
    <property type="protein sequence ID" value="ADU27038.1"/>
    <property type="molecule type" value="Genomic_DNA"/>
</dbReference>
<evidence type="ECO:0000313" key="6">
    <source>
        <dbReference type="Proteomes" id="UP000001551"/>
    </source>
</evidence>
<dbReference type="GO" id="GO:0003677">
    <property type="term" value="F:DNA binding"/>
    <property type="evidence" value="ECO:0007669"/>
    <property type="project" value="UniProtKB-KW"/>
</dbReference>
<dbReference type="Pfam" id="PF01638">
    <property type="entry name" value="HxlR"/>
    <property type="match status" value="1"/>
</dbReference>
<dbReference type="PANTHER" id="PTHR33204:SF29">
    <property type="entry name" value="TRANSCRIPTIONAL REGULATOR"/>
    <property type="match status" value="1"/>
</dbReference>
<gene>
    <name evidence="5" type="ordered locus">Ethha_1501</name>
</gene>
<dbReference type="InterPro" id="IPR036390">
    <property type="entry name" value="WH_DNA-bd_sf"/>
</dbReference>
<evidence type="ECO:0000259" key="4">
    <source>
        <dbReference type="PROSITE" id="PS51118"/>
    </source>
</evidence>
<dbReference type="RefSeq" id="WP_013485393.1">
    <property type="nucleotide sequence ID" value="NC_014828.1"/>
</dbReference>
<dbReference type="Gene3D" id="1.10.10.10">
    <property type="entry name" value="Winged helix-like DNA-binding domain superfamily/Winged helix DNA-binding domain"/>
    <property type="match status" value="1"/>
</dbReference>
<evidence type="ECO:0000256" key="3">
    <source>
        <dbReference type="ARBA" id="ARBA00023163"/>
    </source>
</evidence>
<accession>E6U7L5</accession>
<evidence type="ECO:0000313" key="5">
    <source>
        <dbReference type="EMBL" id="ADU27038.1"/>
    </source>
</evidence>
<protein>
    <submittedName>
        <fullName evidence="5">Transcriptional regulator, HxlR family</fullName>
    </submittedName>
</protein>
<sequence>MKIRERYTCPLEIVHDIIKGKWKTIILFQLQYGAASLSQLEQHIEGINQKMLLQHLNELREFGLVQKRSFEGYPLHVEYSLTSERGQKMLRAIGIMQEIGIDYMVEHGMTNVLDQKGICYQHH</sequence>
<dbReference type="PANTHER" id="PTHR33204">
    <property type="entry name" value="TRANSCRIPTIONAL REGULATOR, MARR FAMILY"/>
    <property type="match status" value="1"/>
</dbReference>
<dbReference type="InterPro" id="IPR002577">
    <property type="entry name" value="HTH_HxlR"/>
</dbReference>
<keyword evidence="2" id="KW-0238">DNA-binding</keyword>
<dbReference type="KEGG" id="eha:Ethha_1501"/>
<dbReference type="STRING" id="663278.Ethha_1501"/>
<proteinExistence type="predicted"/>
<dbReference type="InterPro" id="IPR036388">
    <property type="entry name" value="WH-like_DNA-bd_sf"/>
</dbReference>
<keyword evidence="3" id="KW-0804">Transcription</keyword>
<evidence type="ECO:0000256" key="2">
    <source>
        <dbReference type="ARBA" id="ARBA00023125"/>
    </source>
</evidence>
<organism evidence="5 6">
    <name type="scientific">Ethanoligenens harbinense (strain DSM 18485 / JCM 12961 / CGMCC 1.5033 / YUAN-3)</name>
    <dbReference type="NCBI Taxonomy" id="663278"/>
    <lineage>
        <taxon>Bacteria</taxon>
        <taxon>Bacillati</taxon>
        <taxon>Bacillota</taxon>
        <taxon>Clostridia</taxon>
        <taxon>Eubacteriales</taxon>
        <taxon>Oscillospiraceae</taxon>
        <taxon>Ethanoligenens</taxon>
    </lineage>
</organism>
<name>E6U7L5_ETHHY</name>
<evidence type="ECO:0000256" key="1">
    <source>
        <dbReference type="ARBA" id="ARBA00023015"/>
    </source>
</evidence>
<dbReference type="AlphaFoldDB" id="E6U7L5"/>